<feature type="transmembrane region" description="Helical" evidence="6">
    <location>
        <begin position="114"/>
        <end position="134"/>
    </location>
</feature>
<reference evidence="9" key="1">
    <citation type="journal article" date="2019" name="Int. J. Syst. Evol. Microbiol.">
        <title>The Global Catalogue of Microorganisms (GCM) 10K type strain sequencing project: providing services to taxonomists for standard genome sequencing and annotation.</title>
        <authorList>
            <consortium name="The Broad Institute Genomics Platform"/>
            <consortium name="The Broad Institute Genome Sequencing Center for Infectious Disease"/>
            <person name="Wu L."/>
            <person name="Ma J."/>
        </authorList>
    </citation>
    <scope>NUCLEOTIDE SEQUENCE [LARGE SCALE GENOMIC DNA]</scope>
    <source>
        <strain evidence="9">CGMCC 1.10992</strain>
    </source>
</reference>
<evidence type="ECO:0000256" key="1">
    <source>
        <dbReference type="ARBA" id="ARBA00004651"/>
    </source>
</evidence>
<sequence>MNFSIIALSALFMVATVLIIFGAYNVRKIMPREDREYLDPLPFLLRPIWPLVNLIATYFGERLPVDELERQAKMLQRSGLDYLFTPEQLFGIQVISAVCFSAGCWIVMSVLGNAGFLPVSLAALFGAVFPRISLGDYRKKREGNIIKHLPTYLDFLVLTVEAGLNLTAGLAQAVKKGPIGPLQYEFSRVLREIKAGKPKLDALRAMDDRLGVKEVSSFVSALVQAEKSGASIGDTLAIQAEQRRVERFQRAEKKALEAPVKLVFPLVAFIFPVTFIIIGFPIVMKFLYEV</sequence>
<evidence type="ECO:0000256" key="2">
    <source>
        <dbReference type="ARBA" id="ARBA00022475"/>
    </source>
</evidence>
<organism evidence="8 9">
    <name type="scientific">Corallincola platygyrae</name>
    <dbReference type="NCBI Taxonomy" id="1193278"/>
    <lineage>
        <taxon>Bacteria</taxon>
        <taxon>Pseudomonadati</taxon>
        <taxon>Pseudomonadota</taxon>
        <taxon>Gammaproteobacteria</taxon>
        <taxon>Alteromonadales</taxon>
        <taxon>Psychromonadaceae</taxon>
        <taxon>Corallincola</taxon>
    </lineage>
</organism>
<keyword evidence="2" id="KW-1003">Cell membrane</keyword>
<name>A0ABW4XP23_9GAMM</name>
<dbReference type="Proteomes" id="UP001597380">
    <property type="component" value="Unassembled WGS sequence"/>
</dbReference>
<evidence type="ECO:0000256" key="3">
    <source>
        <dbReference type="ARBA" id="ARBA00022692"/>
    </source>
</evidence>
<feature type="transmembrane region" description="Helical" evidence="6">
    <location>
        <begin position="6"/>
        <end position="26"/>
    </location>
</feature>
<feature type="domain" description="Type II secretion system protein GspF" evidence="7">
    <location>
        <begin position="153"/>
        <end position="278"/>
    </location>
</feature>
<dbReference type="PANTHER" id="PTHR35007">
    <property type="entry name" value="INTEGRAL MEMBRANE PROTEIN-RELATED"/>
    <property type="match status" value="1"/>
</dbReference>
<keyword evidence="9" id="KW-1185">Reference proteome</keyword>
<proteinExistence type="predicted"/>
<comment type="caution">
    <text evidence="8">The sequence shown here is derived from an EMBL/GenBank/DDBJ whole genome shotgun (WGS) entry which is preliminary data.</text>
</comment>
<evidence type="ECO:0000259" key="7">
    <source>
        <dbReference type="Pfam" id="PF00482"/>
    </source>
</evidence>
<evidence type="ECO:0000256" key="5">
    <source>
        <dbReference type="ARBA" id="ARBA00023136"/>
    </source>
</evidence>
<keyword evidence="5 6" id="KW-0472">Membrane</keyword>
<dbReference type="Pfam" id="PF00482">
    <property type="entry name" value="T2SSF"/>
    <property type="match status" value="1"/>
</dbReference>
<dbReference type="EMBL" id="JBHUHT010000017">
    <property type="protein sequence ID" value="MFD2097336.1"/>
    <property type="molecule type" value="Genomic_DNA"/>
</dbReference>
<accession>A0ABW4XP23</accession>
<dbReference type="PANTHER" id="PTHR35007:SF2">
    <property type="entry name" value="PILUS ASSEMBLE PROTEIN"/>
    <property type="match status" value="1"/>
</dbReference>
<feature type="transmembrane region" description="Helical" evidence="6">
    <location>
        <begin position="262"/>
        <end position="284"/>
    </location>
</feature>
<evidence type="ECO:0000256" key="6">
    <source>
        <dbReference type="SAM" id="Phobius"/>
    </source>
</evidence>
<dbReference type="InterPro" id="IPR018076">
    <property type="entry name" value="T2SS_GspF_dom"/>
</dbReference>
<evidence type="ECO:0000256" key="4">
    <source>
        <dbReference type="ARBA" id="ARBA00022989"/>
    </source>
</evidence>
<dbReference type="RefSeq" id="WP_345340498.1">
    <property type="nucleotide sequence ID" value="NZ_BAABLI010000015.1"/>
</dbReference>
<keyword evidence="3 6" id="KW-0812">Transmembrane</keyword>
<feature type="transmembrane region" description="Helical" evidence="6">
    <location>
        <begin position="89"/>
        <end position="108"/>
    </location>
</feature>
<gene>
    <name evidence="8" type="ORF">ACFSJ3_15165</name>
</gene>
<keyword evidence="4 6" id="KW-1133">Transmembrane helix</keyword>
<comment type="subcellular location">
    <subcellularLocation>
        <location evidence="1">Cell membrane</location>
        <topology evidence="1">Multi-pass membrane protein</topology>
    </subcellularLocation>
</comment>
<evidence type="ECO:0000313" key="9">
    <source>
        <dbReference type="Proteomes" id="UP001597380"/>
    </source>
</evidence>
<protein>
    <submittedName>
        <fullName evidence="8">Type II secretion system F family protein</fullName>
    </submittedName>
</protein>
<evidence type="ECO:0000313" key="8">
    <source>
        <dbReference type="EMBL" id="MFD2097336.1"/>
    </source>
</evidence>